<evidence type="ECO:0000313" key="3">
    <source>
        <dbReference type="Proteomes" id="UP000501690"/>
    </source>
</evidence>
<protein>
    <submittedName>
        <fullName evidence="2">Uncharacterized protein</fullName>
    </submittedName>
</protein>
<gene>
    <name evidence="2" type="ORF">DEO72_LG5g912</name>
</gene>
<dbReference type="EMBL" id="CP039349">
    <property type="protein sequence ID" value="QCD92843.1"/>
    <property type="molecule type" value="Genomic_DNA"/>
</dbReference>
<feature type="compositionally biased region" description="Basic and acidic residues" evidence="1">
    <location>
        <begin position="33"/>
        <end position="46"/>
    </location>
</feature>
<keyword evidence="3" id="KW-1185">Reference proteome</keyword>
<accession>A0A4D6LWJ2</accession>
<feature type="region of interest" description="Disordered" evidence="1">
    <location>
        <begin position="26"/>
        <end position="46"/>
    </location>
</feature>
<reference evidence="2 3" key="1">
    <citation type="submission" date="2019-04" db="EMBL/GenBank/DDBJ databases">
        <title>An improved genome assembly and genetic linkage map for asparagus bean, Vigna unguiculata ssp. sesquipedialis.</title>
        <authorList>
            <person name="Xia Q."/>
            <person name="Zhang R."/>
            <person name="Dong Y."/>
        </authorList>
    </citation>
    <scope>NUCLEOTIDE SEQUENCE [LARGE SCALE GENOMIC DNA]</scope>
    <source>
        <tissue evidence="2">Leaf</tissue>
    </source>
</reference>
<evidence type="ECO:0000313" key="2">
    <source>
        <dbReference type="EMBL" id="QCD92843.1"/>
    </source>
</evidence>
<dbReference type="Proteomes" id="UP000501690">
    <property type="component" value="Linkage Group LG5"/>
</dbReference>
<dbReference type="AlphaFoldDB" id="A0A4D6LWJ2"/>
<evidence type="ECO:0000256" key="1">
    <source>
        <dbReference type="SAM" id="MobiDB-lite"/>
    </source>
</evidence>
<proteinExistence type="predicted"/>
<sequence length="117" mass="12917">MAVLQLPKKNREVVAGGRRWSTVAEGCGGSGCRGERESARERDHVRERATERDAEWRGLARVVVALAGGGRRWPEGVVAVGATERERERAREGATERDAKWRALARMVVALARGGRR</sequence>
<name>A0A4D6LWJ2_VIGUN</name>
<organism evidence="2 3">
    <name type="scientific">Vigna unguiculata</name>
    <name type="common">Cowpea</name>
    <dbReference type="NCBI Taxonomy" id="3917"/>
    <lineage>
        <taxon>Eukaryota</taxon>
        <taxon>Viridiplantae</taxon>
        <taxon>Streptophyta</taxon>
        <taxon>Embryophyta</taxon>
        <taxon>Tracheophyta</taxon>
        <taxon>Spermatophyta</taxon>
        <taxon>Magnoliopsida</taxon>
        <taxon>eudicotyledons</taxon>
        <taxon>Gunneridae</taxon>
        <taxon>Pentapetalae</taxon>
        <taxon>rosids</taxon>
        <taxon>fabids</taxon>
        <taxon>Fabales</taxon>
        <taxon>Fabaceae</taxon>
        <taxon>Papilionoideae</taxon>
        <taxon>50 kb inversion clade</taxon>
        <taxon>NPAAA clade</taxon>
        <taxon>indigoferoid/millettioid clade</taxon>
        <taxon>Phaseoleae</taxon>
        <taxon>Vigna</taxon>
    </lineage>
</organism>